<dbReference type="EMBL" id="JBBNAG010000011">
    <property type="protein sequence ID" value="KAK9094327.1"/>
    <property type="molecule type" value="Genomic_DNA"/>
</dbReference>
<evidence type="ECO:0000313" key="1">
    <source>
        <dbReference type="EMBL" id="KAK9094327.1"/>
    </source>
</evidence>
<sequence length="258" mass="28741">MERNEILYKSLTVYLPREIANLKTSRSRLDLRTQHPTPKSPVSISIFYAYFTSNHSNHTLKLGEINLTSIASSRFRRNRASDRSTTRHRAVHRVAATPSLVGRRRRRSPPPLVSSSASRHRWFVAADPTRCSAIAAGTRCLAGADARRRRCSPRRRSISSPRSRIAATASMPWLMPFPCPRSCWDATGGVAATTALAVSASRQLLTWGPRHRRRRCTAGPSVHCMSDLATSHAHGLRCRCRGYSSLHREPSSTPVVPP</sequence>
<organism evidence="1 2">
    <name type="scientific">Stephania cephalantha</name>
    <dbReference type="NCBI Taxonomy" id="152367"/>
    <lineage>
        <taxon>Eukaryota</taxon>
        <taxon>Viridiplantae</taxon>
        <taxon>Streptophyta</taxon>
        <taxon>Embryophyta</taxon>
        <taxon>Tracheophyta</taxon>
        <taxon>Spermatophyta</taxon>
        <taxon>Magnoliopsida</taxon>
        <taxon>Ranunculales</taxon>
        <taxon>Menispermaceae</taxon>
        <taxon>Menispermoideae</taxon>
        <taxon>Cissampelideae</taxon>
        <taxon>Stephania</taxon>
    </lineage>
</organism>
<evidence type="ECO:0000313" key="2">
    <source>
        <dbReference type="Proteomes" id="UP001419268"/>
    </source>
</evidence>
<proteinExistence type="predicted"/>
<name>A0AAP0EM65_9MAGN</name>
<keyword evidence="2" id="KW-1185">Reference proteome</keyword>
<dbReference type="Proteomes" id="UP001419268">
    <property type="component" value="Unassembled WGS sequence"/>
</dbReference>
<reference evidence="1 2" key="1">
    <citation type="submission" date="2024-01" db="EMBL/GenBank/DDBJ databases">
        <title>Genome assemblies of Stephania.</title>
        <authorList>
            <person name="Yang L."/>
        </authorList>
    </citation>
    <scope>NUCLEOTIDE SEQUENCE [LARGE SCALE GENOMIC DNA]</scope>
    <source>
        <strain evidence="1">JXDWG</strain>
        <tissue evidence="1">Leaf</tissue>
    </source>
</reference>
<gene>
    <name evidence="1" type="ORF">Scep_025796</name>
</gene>
<protein>
    <submittedName>
        <fullName evidence="1">Uncharacterized protein</fullName>
    </submittedName>
</protein>
<comment type="caution">
    <text evidence="1">The sequence shown here is derived from an EMBL/GenBank/DDBJ whole genome shotgun (WGS) entry which is preliminary data.</text>
</comment>
<accession>A0AAP0EM65</accession>
<dbReference type="AlphaFoldDB" id="A0AAP0EM65"/>